<dbReference type="Proteomes" id="UP000014184">
    <property type="component" value="Unassembled WGS sequence"/>
</dbReference>
<evidence type="ECO:0000256" key="8">
    <source>
        <dbReference type="SAM" id="SignalP"/>
    </source>
</evidence>
<dbReference type="EMBL" id="AOSG01000054">
    <property type="protein sequence ID" value="EOR71038.1"/>
    <property type="molecule type" value="Genomic_DNA"/>
</dbReference>
<dbReference type="InterPro" id="IPR023309">
    <property type="entry name" value="Endo-1-4-beta-glucanase_dom2"/>
</dbReference>
<keyword evidence="3" id="KW-0136">Cellulose degradation</keyword>
<dbReference type="InterPro" id="IPR008928">
    <property type="entry name" value="6-hairpin_glycosidase_sf"/>
</dbReference>
<dbReference type="InterPro" id="IPR012291">
    <property type="entry name" value="CBM2_carb-bd_dom_sf"/>
</dbReference>
<reference evidence="10 11" key="1">
    <citation type="journal article" date="2013" name="Genome Announc.">
        <title>Draft Genome Sequence of the Lignocellulose Decomposer Thermobifida fusca Strain TM51.</title>
        <authorList>
            <person name="Toth A."/>
            <person name="Barna T."/>
            <person name="Nagy I."/>
            <person name="Horvath B."/>
            <person name="Nagy I."/>
            <person name="Tancsics A."/>
            <person name="Kriszt B."/>
            <person name="Baka E."/>
            <person name="Fekete C."/>
            <person name="Kukolya J."/>
        </authorList>
    </citation>
    <scope>NUCLEOTIDE SEQUENCE [LARGE SCALE GENOMIC DNA]</scope>
    <source>
        <strain evidence="10 11">TM51</strain>
    </source>
</reference>
<protein>
    <submittedName>
        <fullName evidence="10">Cellulose 1,4-beta-cellobiosidase</fullName>
    </submittedName>
</protein>
<feature type="domain" description="CBM2" evidence="9">
    <location>
        <begin position="31"/>
        <end position="141"/>
    </location>
</feature>
<dbReference type="Pfam" id="PF00553">
    <property type="entry name" value="CBM_2"/>
    <property type="match status" value="1"/>
</dbReference>
<comment type="caution">
    <text evidence="10">The sequence shown here is derived from an EMBL/GenBank/DDBJ whole genome shotgun (WGS) entry which is preliminary data.</text>
</comment>
<name>A0A9P2T9Y4_THEFU</name>
<evidence type="ECO:0000313" key="11">
    <source>
        <dbReference type="Proteomes" id="UP000014184"/>
    </source>
</evidence>
<feature type="chain" id="PRO_5040219799" evidence="8">
    <location>
        <begin position="35"/>
        <end position="984"/>
    </location>
</feature>
<proteinExistence type="predicted"/>
<dbReference type="Gene3D" id="2.60.40.10">
    <property type="entry name" value="Immunoglobulins"/>
    <property type="match status" value="1"/>
</dbReference>
<dbReference type="InterPro" id="IPR001919">
    <property type="entry name" value="CBD2"/>
</dbReference>
<dbReference type="SUPFAM" id="SSF48208">
    <property type="entry name" value="Six-hairpin glycosidases"/>
    <property type="match status" value="1"/>
</dbReference>
<keyword evidence="6" id="KW-0624">Polysaccharide degradation</keyword>
<dbReference type="PROSITE" id="PS51173">
    <property type="entry name" value="CBM2"/>
    <property type="match status" value="1"/>
</dbReference>
<dbReference type="SUPFAM" id="SSF49299">
    <property type="entry name" value="PKD domain"/>
    <property type="match status" value="1"/>
</dbReference>
<evidence type="ECO:0000256" key="4">
    <source>
        <dbReference type="ARBA" id="ARBA00023277"/>
    </source>
</evidence>
<dbReference type="GO" id="GO:0030247">
    <property type="term" value="F:polysaccharide binding"/>
    <property type="evidence" value="ECO:0007669"/>
    <property type="project" value="UniProtKB-UniRule"/>
</dbReference>
<evidence type="ECO:0000256" key="7">
    <source>
        <dbReference type="PIRSR" id="PIRSR600556-1"/>
    </source>
</evidence>
<keyword evidence="11" id="KW-1185">Reference proteome</keyword>
<keyword evidence="4" id="KW-0119">Carbohydrate metabolism</keyword>
<dbReference type="InterPro" id="IPR008965">
    <property type="entry name" value="CBM2/CBM3_carb-bd_dom_sf"/>
</dbReference>
<dbReference type="Gene3D" id="2.60.40.290">
    <property type="match status" value="1"/>
</dbReference>
<accession>A0A9P2T9Y4</accession>
<gene>
    <name evidence="10" type="ORF">TM51_10086</name>
</gene>
<evidence type="ECO:0000259" key="9">
    <source>
        <dbReference type="PROSITE" id="PS51173"/>
    </source>
</evidence>
<sequence length="984" mass="107115">MRSLLSPRRWRTLASGALAAALAAAVLSPGVAHAAVACSVDYDDSNDWGSGFVAEVKVTNEGSDPIQNWQVGWTFPGNQQITNGWNGVFSQSGANVTVRYPDWNPNIAPGATISFGFQGTYSGSNDAPTSFTVNGVTCSGSQPANLPPDVTLTSPANNSTFLVNDPIELTAVASDPDGSIDRVEFAADNTVIGTDTTSPYSFTWTDAAAGSYSVTAIAYDDQGARTVSAPIAIRVLDRAAVIASPPTVRVPQGGTADFEVRLSNQPSGNVTVTVARTSGSSDLTVSSGSQLQFTSSNWNQPQKVTIASADNGGNLAEAVFTVSAPGHDSAEVTVREIDPNTSSYDQAFLEQYEKIKDPASGYFREFNGLLVPYHSVETMIVEAPDHGHQTTSEAFSYYLWLEAYYGRVTGDWKPLHDAWESMETFIIPGTKDQPTNSAYNPNSPATYIPEQPNADGYPSPLMNNVPVGQDPLAQELSSTYGTNEIYGMHWLLDVDNVYGFGFCGDGTDDAPAYINTYQRGARESVWETIPHPSCDDFTHGGPNGYLDLFTDDQNYAKQWRYTNAPDADARAVQVMFWAHEWAKEQGKENEIAGLMDKASKMGDYLRYAMFDKYFKKIGNCVGATSCPGGQGKDSAHYLLSWYYSWGGSLDTSSAWAWRIGSSSSHQGYQNVLAAYALSQVPELQPDSPTGVQDWATSFDRQLEFLQWLQSAEGGIAGGATNSWKGSYDTPPTGLSQFYGMYYDWQPVWNDPPSNNWFGFQVWNMERVAQLYYVTGDARAEAILDKWVPWAIQHTDVDADNGGQNFQVPSDLEWSGQPDTWTGTYTGNPNLHVQVVSYSQDVGVTAALAKTLMYYAKRSGDTTALATAEGLLDALLAHRDSIGIATPEQPSWDRLDDPWDGSEGLYVPPGWSGTMPNGDRIEPGATFLSIRSFYKNDPLWPQVEAHLNDPQNVPAPIVERHRFWAQVEIATAFAAHDELFGAGAP</sequence>
<evidence type="ECO:0000256" key="2">
    <source>
        <dbReference type="ARBA" id="ARBA00022801"/>
    </source>
</evidence>
<dbReference type="Gene3D" id="1.50.10.10">
    <property type="match status" value="1"/>
</dbReference>
<keyword evidence="1 8" id="KW-0732">Signal</keyword>
<dbReference type="Gene3D" id="4.10.870.10">
    <property type="entry name" value="Endo-1,4-beta-glucanase f. Domain 3"/>
    <property type="match status" value="1"/>
</dbReference>
<dbReference type="AlphaFoldDB" id="A0A9P2T9Y4"/>
<organism evidence="10 11">
    <name type="scientific">Thermobifida fusca TM51</name>
    <dbReference type="NCBI Taxonomy" id="1169414"/>
    <lineage>
        <taxon>Bacteria</taxon>
        <taxon>Bacillati</taxon>
        <taxon>Actinomycetota</taxon>
        <taxon>Actinomycetes</taxon>
        <taxon>Streptosporangiales</taxon>
        <taxon>Nocardiopsidaceae</taxon>
        <taxon>Thermobifida</taxon>
    </lineage>
</organism>
<evidence type="ECO:0000256" key="5">
    <source>
        <dbReference type="ARBA" id="ARBA00023295"/>
    </source>
</evidence>
<dbReference type="InterPro" id="IPR000556">
    <property type="entry name" value="Glyco_hydro_48F"/>
</dbReference>
<dbReference type="InterPro" id="IPR012341">
    <property type="entry name" value="6hp_glycosidase-like_sf"/>
</dbReference>
<dbReference type="SMART" id="SM00637">
    <property type="entry name" value="CBD_II"/>
    <property type="match status" value="1"/>
</dbReference>
<keyword evidence="5" id="KW-0326">Glycosidase</keyword>
<dbReference type="Gene3D" id="2.170.160.10">
    <property type="entry name" value="Endo-1,4-beta-glucanase f. Domain 2"/>
    <property type="match status" value="1"/>
</dbReference>
<dbReference type="InterPro" id="IPR013783">
    <property type="entry name" value="Ig-like_fold"/>
</dbReference>
<dbReference type="InterPro" id="IPR027390">
    <property type="entry name" value="Endoglucanase_F_dom3"/>
</dbReference>
<dbReference type="GO" id="GO:0008810">
    <property type="term" value="F:cellulase activity"/>
    <property type="evidence" value="ECO:0007669"/>
    <property type="project" value="InterPro"/>
</dbReference>
<evidence type="ECO:0000256" key="1">
    <source>
        <dbReference type="ARBA" id="ARBA00022729"/>
    </source>
</evidence>
<keyword evidence="2" id="KW-0378">Hydrolase</keyword>
<dbReference type="GO" id="GO:0030245">
    <property type="term" value="P:cellulose catabolic process"/>
    <property type="evidence" value="ECO:0007669"/>
    <property type="project" value="UniProtKB-KW"/>
</dbReference>
<dbReference type="RefSeq" id="WP_016188914.1">
    <property type="nucleotide sequence ID" value="NZ_AOSG01000054.1"/>
</dbReference>
<dbReference type="InterPro" id="IPR035986">
    <property type="entry name" value="PKD_dom_sf"/>
</dbReference>
<dbReference type="Pfam" id="PF02011">
    <property type="entry name" value="Glyco_hydro_48"/>
    <property type="match status" value="1"/>
</dbReference>
<dbReference type="PRINTS" id="PR00844">
    <property type="entry name" value="GLHYDRLASE48"/>
</dbReference>
<feature type="signal peptide" evidence="8">
    <location>
        <begin position="1"/>
        <end position="34"/>
    </location>
</feature>
<feature type="active site" description="Proton donor" evidence="7">
    <location>
        <position position="393"/>
    </location>
</feature>
<evidence type="ECO:0000256" key="6">
    <source>
        <dbReference type="ARBA" id="ARBA00023326"/>
    </source>
</evidence>
<dbReference type="Pfam" id="PF17957">
    <property type="entry name" value="Big_7"/>
    <property type="match status" value="1"/>
</dbReference>
<dbReference type="SUPFAM" id="SSF49384">
    <property type="entry name" value="Carbohydrate-binding domain"/>
    <property type="match status" value="1"/>
</dbReference>
<evidence type="ECO:0000256" key="3">
    <source>
        <dbReference type="ARBA" id="ARBA00023001"/>
    </source>
</evidence>
<feature type="active site" description="Nucleophile" evidence="7">
    <location>
        <position position="566"/>
    </location>
</feature>
<evidence type="ECO:0000313" key="10">
    <source>
        <dbReference type="EMBL" id="EOR71038.1"/>
    </source>
</evidence>